<dbReference type="Proteomes" id="UP000503336">
    <property type="component" value="Chromosome"/>
</dbReference>
<dbReference type="Gene3D" id="1.20.1740.10">
    <property type="entry name" value="Amino acid/polyamine transporter I"/>
    <property type="match status" value="1"/>
</dbReference>
<sequence length="403" mass="41583">MSFVGLVVLAATLAGAGLFLSPWMLRSELWRATVTPLASIIGSGFLVLGPILAHAFGMWATTAMAALCIAAWGFGAAIRYNIAYAEPLPEGEDVLVDRLETFSGAALAGAYIVSVAYYLNLFGAFGVSLTPFNGAFEGRALTSAMLIGLLALGWFKGFTAMEKVEMLTVAIKLAVIAGLVAGLAVYFFDRAGAGALKFSAPHLGPWASFTLCLGLIVTVQGFETARYIGGAHTAPVRIRAMRLAQGLAVVIYLVYTVFLSFSFSVDPGALSETAIIDMMAVVAPLLPFLLVAAALAAQASAAIADAGGAGGLGAELTGGRLSPKASYAALVAAGLALTWGSDIFTIISYASRAFAFYYALQATIACRLALRRDERPKAMIFGLIAALGLAAAILGAPAEGKAG</sequence>
<feature type="transmembrane region" description="Helical" evidence="1">
    <location>
        <begin position="285"/>
        <end position="304"/>
    </location>
</feature>
<keyword evidence="1" id="KW-0812">Transmembrane</keyword>
<keyword evidence="1" id="KW-0472">Membrane</keyword>
<feature type="transmembrane region" description="Helical" evidence="1">
    <location>
        <begin position="167"/>
        <end position="188"/>
    </location>
</feature>
<evidence type="ECO:0000256" key="1">
    <source>
        <dbReference type="SAM" id="Phobius"/>
    </source>
</evidence>
<reference evidence="2 3" key="1">
    <citation type="submission" date="2020-02" db="EMBL/GenBank/DDBJ databases">
        <title>complete genome sequence of Rhodobacteraceae bacterium.</title>
        <authorList>
            <person name="Park J."/>
            <person name="Kim Y.-S."/>
            <person name="Kim K.-H."/>
        </authorList>
    </citation>
    <scope>NUCLEOTIDE SEQUENCE [LARGE SCALE GENOMIC DNA]</scope>
    <source>
        <strain evidence="2 3">RR4-56</strain>
    </source>
</reference>
<feature type="transmembrane region" description="Helical" evidence="1">
    <location>
        <begin position="325"/>
        <end position="347"/>
    </location>
</feature>
<feature type="transmembrane region" description="Helical" evidence="1">
    <location>
        <begin position="353"/>
        <end position="370"/>
    </location>
</feature>
<feature type="transmembrane region" description="Helical" evidence="1">
    <location>
        <begin position="99"/>
        <end position="119"/>
    </location>
</feature>
<dbReference type="AlphaFoldDB" id="A0A7L5BWY2"/>
<organism evidence="2 3">
    <name type="scientific">Pikeienuella piscinae</name>
    <dbReference type="NCBI Taxonomy" id="2748098"/>
    <lineage>
        <taxon>Bacteria</taxon>
        <taxon>Pseudomonadati</taxon>
        <taxon>Pseudomonadota</taxon>
        <taxon>Alphaproteobacteria</taxon>
        <taxon>Rhodobacterales</taxon>
        <taxon>Paracoccaceae</taxon>
        <taxon>Pikeienuella</taxon>
    </lineage>
</organism>
<dbReference type="KEGG" id="hdh:G5B40_00750"/>
<dbReference type="EMBL" id="CP049056">
    <property type="protein sequence ID" value="QIE54099.1"/>
    <property type="molecule type" value="Genomic_DNA"/>
</dbReference>
<feature type="transmembrane region" description="Helical" evidence="1">
    <location>
        <begin position="139"/>
        <end position="155"/>
    </location>
</feature>
<name>A0A7L5BWY2_9RHOB</name>
<protein>
    <recommendedName>
        <fullName evidence="4">Amino acid permease</fullName>
    </recommendedName>
</protein>
<accession>A0A7L5BWY2</accession>
<feature type="transmembrane region" description="Helical" evidence="1">
    <location>
        <begin position="203"/>
        <end position="222"/>
    </location>
</feature>
<feature type="transmembrane region" description="Helical" evidence="1">
    <location>
        <begin position="32"/>
        <end position="52"/>
    </location>
</feature>
<feature type="transmembrane region" description="Helical" evidence="1">
    <location>
        <begin position="58"/>
        <end position="78"/>
    </location>
</feature>
<dbReference type="RefSeq" id="WP_165093802.1">
    <property type="nucleotide sequence ID" value="NZ_CP049056.1"/>
</dbReference>
<evidence type="ECO:0000313" key="2">
    <source>
        <dbReference type="EMBL" id="QIE54099.1"/>
    </source>
</evidence>
<feature type="transmembrane region" description="Helical" evidence="1">
    <location>
        <begin position="379"/>
        <end position="398"/>
    </location>
</feature>
<evidence type="ECO:0000313" key="3">
    <source>
        <dbReference type="Proteomes" id="UP000503336"/>
    </source>
</evidence>
<gene>
    <name evidence="2" type="ORF">G5B40_00750</name>
</gene>
<feature type="transmembrane region" description="Helical" evidence="1">
    <location>
        <begin position="243"/>
        <end position="265"/>
    </location>
</feature>
<keyword evidence="1" id="KW-1133">Transmembrane helix</keyword>
<keyword evidence="3" id="KW-1185">Reference proteome</keyword>
<feature type="transmembrane region" description="Helical" evidence="1">
    <location>
        <begin position="6"/>
        <end position="25"/>
    </location>
</feature>
<evidence type="ECO:0008006" key="4">
    <source>
        <dbReference type="Google" id="ProtNLM"/>
    </source>
</evidence>
<proteinExistence type="predicted"/>